<proteinExistence type="predicted"/>
<dbReference type="Pfam" id="PF00089">
    <property type="entry name" value="Trypsin"/>
    <property type="match status" value="1"/>
</dbReference>
<organism evidence="3 4">
    <name type="scientific">Umezawaea tangerina</name>
    <dbReference type="NCBI Taxonomy" id="84725"/>
    <lineage>
        <taxon>Bacteria</taxon>
        <taxon>Bacillati</taxon>
        <taxon>Actinomycetota</taxon>
        <taxon>Actinomycetes</taxon>
        <taxon>Pseudonocardiales</taxon>
        <taxon>Pseudonocardiaceae</taxon>
        <taxon>Umezawaea</taxon>
    </lineage>
</organism>
<keyword evidence="1" id="KW-0732">Signal</keyword>
<accession>A0A2T0T7W5</accession>
<dbReference type="InterPro" id="IPR009003">
    <property type="entry name" value="Peptidase_S1_PA"/>
</dbReference>
<keyword evidence="4" id="KW-1185">Reference proteome</keyword>
<name>A0A2T0T7W5_9PSEU</name>
<dbReference type="InterPro" id="IPR018114">
    <property type="entry name" value="TRYPSIN_HIS"/>
</dbReference>
<dbReference type="Gene3D" id="2.40.10.10">
    <property type="entry name" value="Trypsin-like serine proteases"/>
    <property type="match status" value="2"/>
</dbReference>
<reference evidence="3 4" key="1">
    <citation type="submission" date="2018-03" db="EMBL/GenBank/DDBJ databases">
        <title>Genomic Encyclopedia of Archaeal and Bacterial Type Strains, Phase II (KMG-II): from individual species to whole genera.</title>
        <authorList>
            <person name="Goeker M."/>
        </authorList>
    </citation>
    <scope>NUCLEOTIDE SEQUENCE [LARGE SCALE GENOMIC DNA]</scope>
    <source>
        <strain evidence="3 4">DSM 44720</strain>
    </source>
</reference>
<dbReference type="GO" id="GO:0004252">
    <property type="term" value="F:serine-type endopeptidase activity"/>
    <property type="evidence" value="ECO:0007669"/>
    <property type="project" value="InterPro"/>
</dbReference>
<dbReference type="InterPro" id="IPR033116">
    <property type="entry name" value="TRYPSIN_SER"/>
</dbReference>
<evidence type="ECO:0000313" key="4">
    <source>
        <dbReference type="Proteomes" id="UP000239494"/>
    </source>
</evidence>
<feature type="domain" description="Peptidase S1" evidence="2">
    <location>
        <begin position="250"/>
        <end position="442"/>
    </location>
</feature>
<dbReference type="InterPro" id="IPR001254">
    <property type="entry name" value="Trypsin_dom"/>
</dbReference>
<dbReference type="PROSITE" id="PS00135">
    <property type="entry name" value="TRYPSIN_SER"/>
    <property type="match status" value="1"/>
</dbReference>
<feature type="chain" id="PRO_5015443340" evidence="1">
    <location>
        <begin position="28"/>
        <end position="481"/>
    </location>
</feature>
<feature type="signal peptide" evidence="1">
    <location>
        <begin position="1"/>
        <end position="27"/>
    </location>
</feature>
<dbReference type="EMBL" id="PVTF01000005">
    <property type="protein sequence ID" value="PRY41762.1"/>
    <property type="molecule type" value="Genomic_DNA"/>
</dbReference>
<dbReference type="CDD" id="cd21112">
    <property type="entry name" value="alphaLP-like"/>
    <property type="match status" value="1"/>
</dbReference>
<dbReference type="Proteomes" id="UP000239494">
    <property type="component" value="Unassembled WGS sequence"/>
</dbReference>
<dbReference type="RefSeq" id="WP_146174823.1">
    <property type="nucleotide sequence ID" value="NZ_PVTF01000005.1"/>
</dbReference>
<dbReference type="OrthoDB" id="3404169at2"/>
<evidence type="ECO:0000256" key="1">
    <source>
        <dbReference type="SAM" id="SignalP"/>
    </source>
</evidence>
<dbReference type="SUPFAM" id="SSF50494">
    <property type="entry name" value="Trypsin-like serine proteases"/>
    <property type="match status" value="1"/>
</dbReference>
<sequence>MRRTRKGAIAVTALAVLTAATPGVAAAQPVGVESASVRGSVAYLVDRYGVSQFEALRRLELQRISPMLDKALKSAFPDSYAGMRIDQDNGGVLKVSFKDPSVADAALAGVADRSHVQTEQVRYSLAELTQARDRIAEEVDAGPFAAYLPAISQAENRVVVWEREWVQQDKTRLDSPARAGAAAAEESAVASRAVAADSGMVVSRTLVQPKPLAAQASDPAFCHPLSCLDKGPMRGGVRLDLKRDNGTVGGCTVGYNVRSSGGGFPGKPWVLTAGHCMATKTNNVPTQHNGVDVVAQHGIEKNSYPYDYAAVPYVDDATAQKWLEGQSAHNLVLKCQGAVGGGCDSSVDQQIAKVHPLADIIPGWVVCAAGSASNAADFPDKVDSGAGAGYQPGLHCGQVLSTDVGINTDVCARAGDSGGPLFTEVDRAALGILEGSQQERSGPCAAGELNNYSPLETILTDLSARVASQGSVFSVITSPQG</sequence>
<dbReference type="AlphaFoldDB" id="A0A2T0T7W5"/>
<evidence type="ECO:0000313" key="3">
    <source>
        <dbReference type="EMBL" id="PRY41762.1"/>
    </source>
</evidence>
<dbReference type="PROSITE" id="PS00134">
    <property type="entry name" value="TRYPSIN_HIS"/>
    <property type="match status" value="1"/>
</dbReference>
<dbReference type="GO" id="GO:0006508">
    <property type="term" value="P:proteolysis"/>
    <property type="evidence" value="ECO:0007669"/>
    <property type="project" value="InterPro"/>
</dbReference>
<gene>
    <name evidence="3" type="ORF">CLV43_105521</name>
</gene>
<dbReference type="InterPro" id="IPR043504">
    <property type="entry name" value="Peptidase_S1_PA_chymotrypsin"/>
</dbReference>
<protein>
    <submittedName>
        <fullName evidence="3">Streptogrisin C</fullName>
    </submittedName>
</protein>
<evidence type="ECO:0000259" key="2">
    <source>
        <dbReference type="Pfam" id="PF00089"/>
    </source>
</evidence>
<comment type="caution">
    <text evidence="3">The sequence shown here is derived from an EMBL/GenBank/DDBJ whole genome shotgun (WGS) entry which is preliminary data.</text>
</comment>